<dbReference type="InterPro" id="IPR038056">
    <property type="entry name" value="YjbR-like_sf"/>
</dbReference>
<organism evidence="1 2">
    <name type="scientific">Variovorax robiniae</name>
    <dbReference type="NCBI Taxonomy" id="1836199"/>
    <lineage>
        <taxon>Bacteria</taxon>
        <taxon>Pseudomonadati</taxon>
        <taxon>Pseudomonadota</taxon>
        <taxon>Betaproteobacteria</taxon>
        <taxon>Burkholderiales</taxon>
        <taxon>Comamonadaceae</taxon>
        <taxon>Variovorax</taxon>
    </lineage>
</organism>
<proteinExistence type="predicted"/>
<dbReference type="RefSeq" id="WP_340339528.1">
    <property type="nucleotide sequence ID" value="NZ_JBBKZS010000029.1"/>
</dbReference>
<reference evidence="1 2" key="1">
    <citation type="submission" date="2024-03" db="EMBL/GenBank/DDBJ databases">
        <title>Novel species of the genus Variovorax.</title>
        <authorList>
            <person name="Liu Q."/>
            <person name="Xin Y.-H."/>
        </authorList>
    </citation>
    <scope>NUCLEOTIDE SEQUENCE [LARGE SCALE GENOMIC DNA]</scope>
    <source>
        <strain evidence="1 2">KACC 18901</strain>
    </source>
</reference>
<dbReference type="EMBL" id="JBBKZS010000029">
    <property type="protein sequence ID" value="MEJ8859490.1"/>
    <property type="molecule type" value="Genomic_DNA"/>
</dbReference>
<protein>
    <submittedName>
        <fullName evidence="1">MmcQ/YjbR family DNA-binding protein</fullName>
    </submittedName>
</protein>
<accession>A0ABU8XK74</accession>
<dbReference type="GO" id="GO:0003677">
    <property type="term" value="F:DNA binding"/>
    <property type="evidence" value="ECO:0007669"/>
    <property type="project" value="UniProtKB-KW"/>
</dbReference>
<dbReference type="InterPro" id="IPR058532">
    <property type="entry name" value="YjbR/MT2646/Rv2570-like"/>
</dbReference>
<comment type="caution">
    <text evidence="1">The sequence shown here is derived from an EMBL/GenBank/DDBJ whole genome shotgun (WGS) entry which is preliminary data.</text>
</comment>
<gene>
    <name evidence="1" type="ORF">WKW79_33340</name>
</gene>
<name>A0ABU8XK74_9BURK</name>
<keyword evidence="2" id="KW-1185">Reference proteome</keyword>
<evidence type="ECO:0000313" key="2">
    <source>
        <dbReference type="Proteomes" id="UP001367030"/>
    </source>
</evidence>
<dbReference type="Proteomes" id="UP001367030">
    <property type="component" value="Unassembled WGS sequence"/>
</dbReference>
<evidence type="ECO:0000313" key="1">
    <source>
        <dbReference type="EMBL" id="MEJ8859490.1"/>
    </source>
</evidence>
<dbReference type="SUPFAM" id="SSF142906">
    <property type="entry name" value="YjbR-like"/>
    <property type="match status" value="1"/>
</dbReference>
<keyword evidence="1" id="KW-0238">DNA-binding</keyword>
<dbReference type="Pfam" id="PF04237">
    <property type="entry name" value="YjbR"/>
    <property type="match status" value="1"/>
</dbReference>
<sequence length="109" mass="12196">MKFAPVRTFALSLPEVTEEPHHHFGSFRVRGKIFVTIPPEQEHIHVFVPEQQREQALAMYPSFAEKLLWGSKVVGLKVALAGADPRAIKALVRAAWQHKAPKALQPPNA</sequence>